<keyword evidence="1" id="KW-1133">Transmembrane helix</keyword>
<feature type="transmembrane region" description="Helical" evidence="1">
    <location>
        <begin position="56"/>
        <end position="80"/>
    </location>
</feature>
<sequence>GIDKRLGKGKDPQDESQYPVAQGAGTVVFWVVWILFILAILQVLGVGGLFDSIVVIFERIFAAIPHIIGAAVILAIFYFVGRLLAKLATKALTKIRFDELPVKLGLAKKPIKGAGSPSNVVGYTTMVFMMLFGIMMAADLLGFTAVRELIAVLTQFLGLIILGVVIIGIGILVANFVANILRAAGRSESMISLVKISIIVLSVVLGIRAMGFADDLILLGFGLALGAAALAAAIAFGLGGREVAGELLARWTKTGSRRGKTED</sequence>
<protein>
    <recommendedName>
        <fullName evidence="3">Mechanosensitive ion channel</fullName>
    </recommendedName>
</protein>
<feature type="transmembrane region" description="Helical" evidence="1">
    <location>
        <begin position="190"/>
        <end position="210"/>
    </location>
</feature>
<proteinExistence type="predicted"/>
<dbReference type="InterPro" id="IPR008910">
    <property type="entry name" value="MSC_TM_helix"/>
</dbReference>
<evidence type="ECO:0000256" key="1">
    <source>
        <dbReference type="SAM" id="Phobius"/>
    </source>
</evidence>
<accession>X1PCK3</accession>
<feature type="transmembrane region" description="Helical" evidence="1">
    <location>
        <begin position="216"/>
        <end position="238"/>
    </location>
</feature>
<dbReference type="NCBIfam" id="NF033912">
    <property type="entry name" value="msc"/>
    <property type="match status" value="1"/>
</dbReference>
<dbReference type="EMBL" id="BARV01026375">
    <property type="protein sequence ID" value="GAI40201.1"/>
    <property type="molecule type" value="Genomic_DNA"/>
</dbReference>
<dbReference type="Pfam" id="PF05552">
    <property type="entry name" value="MS_channel_1st_1"/>
    <property type="match status" value="1"/>
</dbReference>
<keyword evidence="1" id="KW-0812">Transmembrane</keyword>
<gene>
    <name evidence="2" type="ORF">S06H3_42625</name>
</gene>
<keyword evidence="1" id="KW-0472">Membrane</keyword>
<feature type="non-terminal residue" evidence="2">
    <location>
        <position position="1"/>
    </location>
</feature>
<dbReference type="AlphaFoldDB" id="X1PCK3"/>
<feature type="transmembrane region" description="Helical" evidence="1">
    <location>
        <begin position="149"/>
        <end position="178"/>
    </location>
</feature>
<name>X1PCK3_9ZZZZ</name>
<feature type="non-terminal residue" evidence="2">
    <location>
        <position position="263"/>
    </location>
</feature>
<reference evidence="2" key="1">
    <citation type="journal article" date="2014" name="Front. Microbiol.">
        <title>High frequency of phylogenetically diverse reductive dehalogenase-homologous genes in deep subseafloor sedimentary metagenomes.</title>
        <authorList>
            <person name="Kawai M."/>
            <person name="Futagami T."/>
            <person name="Toyoda A."/>
            <person name="Takaki Y."/>
            <person name="Nishi S."/>
            <person name="Hori S."/>
            <person name="Arai W."/>
            <person name="Tsubouchi T."/>
            <person name="Morono Y."/>
            <person name="Uchiyama I."/>
            <person name="Ito T."/>
            <person name="Fujiyama A."/>
            <person name="Inagaki F."/>
            <person name="Takami H."/>
        </authorList>
    </citation>
    <scope>NUCLEOTIDE SEQUENCE</scope>
    <source>
        <strain evidence="2">Expedition CK06-06</strain>
    </source>
</reference>
<organism evidence="2">
    <name type="scientific">marine sediment metagenome</name>
    <dbReference type="NCBI Taxonomy" id="412755"/>
    <lineage>
        <taxon>unclassified sequences</taxon>
        <taxon>metagenomes</taxon>
        <taxon>ecological metagenomes</taxon>
    </lineage>
</organism>
<evidence type="ECO:0008006" key="3">
    <source>
        <dbReference type="Google" id="ProtNLM"/>
    </source>
</evidence>
<feature type="transmembrane region" description="Helical" evidence="1">
    <location>
        <begin position="27"/>
        <end position="50"/>
    </location>
</feature>
<feature type="transmembrane region" description="Helical" evidence="1">
    <location>
        <begin position="120"/>
        <end position="143"/>
    </location>
</feature>
<comment type="caution">
    <text evidence="2">The sequence shown here is derived from an EMBL/GenBank/DDBJ whole genome shotgun (WGS) entry which is preliminary data.</text>
</comment>
<evidence type="ECO:0000313" key="2">
    <source>
        <dbReference type="EMBL" id="GAI40201.1"/>
    </source>
</evidence>